<dbReference type="CDD" id="cd08899">
    <property type="entry name" value="SRPBCC_CalC_Aha1-like_6"/>
    <property type="match status" value="1"/>
</dbReference>
<sequence>MTAREGRLVIEGDRAMLVFERRLPYPVETVWAAITDPQQRSRWMGPTTIEPREGGRIEIVPDGPPVPPEHKRITGRIRVWDPPRVFEHEWHQSIVEDSVVRYELSPDGDGTLLRFTHRGLSAPNAEGFHPGTHAFLDRLEALLADEPLPDWTQRYRDVAQRLPGFTPGPNEQGWA</sequence>
<evidence type="ECO:0000313" key="3">
    <source>
        <dbReference type="EMBL" id="EKF23513.1"/>
    </source>
</evidence>
<comment type="similarity">
    <text evidence="1">Belongs to the AHA1 family.</text>
</comment>
<proteinExistence type="inferred from homology"/>
<dbReference type="OrthoDB" id="9803476at2"/>
<keyword evidence="4" id="KW-1185">Reference proteome</keyword>
<protein>
    <recommendedName>
        <fullName evidence="2">Activator of Hsp90 ATPase homologue 1/2-like C-terminal domain-containing protein</fullName>
    </recommendedName>
</protein>
<dbReference type="RefSeq" id="WP_005628058.1">
    <property type="nucleotide sequence ID" value="NZ_AMRA01000066.1"/>
</dbReference>
<dbReference type="eggNOG" id="COG3832">
    <property type="taxonomic scope" value="Bacteria"/>
</dbReference>
<reference evidence="3 4" key="1">
    <citation type="journal article" date="2012" name="J. Bacteriol.">
        <title>Genome sequence of Mycobacterium hassiacum DSM 44199, a rare source of heat-stable mycobacterial proteins.</title>
        <authorList>
            <person name="Tiago I."/>
            <person name="Maranha A."/>
            <person name="Mendes V."/>
            <person name="Alarico S."/>
            <person name="Moynihan P.J."/>
            <person name="Clarke A.J."/>
            <person name="Macedo-Ribeiro S."/>
            <person name="Pereira P.J."/>
            <person name="Empadinhas N."/>
        </authorList>
    </citation>
    <scope>NUCLEOTIDE SEQUENCE [LARGE SCALE GENOMIC DNA]</scope>
    <source>
        <strain evidence="4">DSM 44199 / CIP 105218 / JCM 12690 / 3849</strain>
    </source>
</reference>
<evidence type="ECO:0000256" key="1">
    <source>
        <dbReference type="ARBA" id="ARBA00006817"/>
    </source>
</evidence>
<dbReference type="InterPro" id="IPR013538">
    <property type="entry name" value="ASHA1/2-like_C"/>
</dbReference>
<dbReference type="Pfam" id="PF08327">
    <property type="entry name" value="AHSA1"/>
    <property type="match status" value="1"/>
</dbReference>
<dbReference type="InterPro" id="IPR023393">
    <property type="entry name" value="START-like_dom_sf"/>
</dbReference>
<dbReference type="EMBL" id="AMRA01000066">
    <property type="protein sequence ID" value="EKF23513.1"/>
    <property type="molecule type" value="Genomic_DNA"/>
</dbReference>
<dbReference type="Proteomes" id="UP000006265">
    <property type="component" value="Unassembled WGS sequence"/>
</dbReference>
<feature type="domain" description="Activator of Hsp90 ATPase homologue 1/2-like C-terminal" evidence="2">
    <location>
        <begin position="25"/>
        <end position="143"/>
    </location>
</feature>
<dbReference type="Gene3D" id="3.30.530.20">
    <property type="match status" value="1"/>
</dbReference>
<comment type="caution">
    <text evidence="3">The sequence shown here is derived from an EMBL/GenBank/DDBJ whole genome shotgun (WGS) entry which is preliminary data.</text>
</comment>
<name>K5B8D6_MYCHD</name>
<dbReference type="SUPFAM" id="SSF55961">
    <property type="entry name" value="Bet v1-like"/>
    <property type="match status" value="1"/>
</dbReference>
<dbReference type="STRING" id="1122247.GCA_000379865_04694"/>
<gene>
    <name evidence="3" type="ORF">C731_2557</name>
</gene>
<evidence type="ECO:0000259" key="2">
    <source>
        <dbReference type="Pfam" id="PF08327"/>
    </source>
</evidence>
<evidence type="ECO:0000313" key="4">
    <source>
        <dbReference type="Proteomes" id="UP000006265"/>
    </source>
</evidence>
<dbReference type="PATRIC" id="fig|1122247.3.peg.2458"/>
<accession>K5B8D6</accession>
<dbReference type="AlphaFoldDB" id="K5B8D6"/>
<organism evidence="3 4">
    <name type="scientific">Mycolicibacterium hassiacum (strain DSM 44199 / CIP 105218 / JCM 12690 / 3849)</name>
    <name type="common">Mycobacterium hassiacum</name>
    <dbReference type="NCBI Taxonomy" id="1122247"/>
    <lineage>
        <taxon>Bacteria</taxon>
        <taxon>Bacillati</taxon>
        <taxon>Actinomycetota</taxon>
        <taxon>Actinomycetes</taxon>
        <taxon>Mycobacteriales</taxon>
        <taxon>Mycobacteriaceae</taxon>
        <taxon>Mycolicibacterium</taxon>
    </lineage>
</organism>